<dbReference type="PANTHER" id="PTHR43557">
    <property type="entry name" value="APOPTOSIS-INDUCING FACTOR 1"/>
    <property type="match status" value="1"/>
</dbReference>
<feature type="domain" description="Reductase C-terminal" evidence="6">
    <location>
        <begin position="319"/>
        <end position="403"/>
    </location>
</feature>
<gene>
    <name evidence="7" type="ORF">AWB80_06533</name>
</gene>
<accession>A0A158D9L7</accession>
<keyword evidence="8" id="KW-1185">Reference proteome</keyword>
<dbReference type="SUPFAM" id="SSF51905">
    <property type="entry name" value="FAD/NAD(P)-binding domain"/>
    <property type="match status" value="2"/>
</dbReference>
<dbReference type="InterPro" id="IPR028202">
    <property type="entry name" value="Reductase_C"/>
</dbReference>
<dbReference type="GO" id="GO:0016651">
    <property type="term" value="F:oxidoreductase activity, acting on NAD(P)H"/>
    <property type="evidence" value="ECO:0007669"/>
    <property type="project" value="TreeGrafter"/>
</dbReference>
<evidence type="ECO:0000259" key="5">
    <source>
        <dbReference type="Pfam" id="PF07992"/>
    </source>
</evidence>
<dbReference type="InterPro" id="IPR036188">
    <property type="entry name" value="FAD/NAD-bd_sf"/>
</dbReference>
<name>A0A158D9L7_9BURK</name>
<sequence>MEQTCIIVGASHAAAQLAPSLRQEGWQGRIVVIGDEPHLPYQRPPLSKAYLLGEKDSNDLLIRTADAYAKFGIEFRLGERVVSIDRERKSVTLQDGSALAYDKLALCTGTRVRTVALPGAQLEGVHYLRGIADIDRIRRHVQPGAHAAIVGGGYIGLETAAVLNRLGMRVTVLEMAPRVLARVTAPDVSAFFERVHREEGVDIRTGVTVDRFEGDARVEQIVLRDGTTLAASLVVVGVGVVPNVELAQAAGLDVDNGIVVDACARTADPDIVAAGDCSLHPSPYYGRIRLESVPNATEQAKAAAAALCGRDKPYRALPWFWSDQYDIKLQIAGLNAGYDQVVVRGSRDTGRSFSAFYLKSGRLVAADCINRAQEFMQSKRLIAEGIAVDAARLADETFSLKSLFEAAQQQSD</sequence>
<proteinExistence type="predicted"/>
<dbReference type="Gene3D" id="3.50.50.60">
    <property type="entry name" value="FAD/NAD(P)-binding domain"/>
    <property type="match status" value="2"/>
</dbReference>
<dbReference type="PANTHER" id="PTHR43557:SF2">
    <property type="entry name" value="RIESKE DOMAIN-CONTAINING PROTEIN-RELATED"/>
    <property type="match status" value="1"/>
</dbReference>
<dbReference type="STRING" id="1777141.AWB80_06533"/>
<keyword evidence="2" id="KW-0285">Flavoprotein</keyword>
<dbReference type="EMBL" id="FCOE02000034">
    <property type="protein sequence ID" value="SAK91171.1"/>
    <property type="molecule type" value="Genomic_DNA"/>
</dbReference>
<dbReference type="InterPro" id="IPR016156">
    <property type="entry name" value="FAD/NAD-linked_Rdtase_dimer_sf"/>
</dbReference>
<comment type="caution">
    <text evidence="7">The sequence shown here is derived from an EMBL/GenBank/DDBJ whole genome shotgun (WGS) entry which is preliminary data.</text>
</comment>
<evidence type="ECO:0000313" key="8">
    <source>
        <dbReference type="Proteomes" id="UP000054911"/>
    </source>
</evidence>
<evidence type="ECO:0000256" key="4">
    <source>
        <dbReference type="ARBA" id="ARBA00023002"/>
    </source>
</evidence>
<comment type="cofactor">
    <cofactor evidence="1">
        <name>FAD</name>
        <dbReference type="ChEBI" id="CHEBI:57692"/>
    </cofactor>
</comment>
<dbReference type="PRINTS" id="PR00411">
    <property type="entry name" value="PNDRDTASEI"/>
</dbReference>
<dbReference type="Pfam" id="PF14759">
    <property type="entry name" value="Reductase_C"/>
    <property type="match status" value="1"/>
</dbReference>
<dbReference type="Pfam" id="PF07992">
    <property type="entry name" value="Pyr_redox_2"/>
    <property type="match status" value="1"/>
</dbReference>
<evidence type="ECO:0000256" key="3">
    <source>
        <dbReference type="ARBA" id="ARBA00022827"/>
    </source>
</evidence>
<evidence type="ECO:0000313" key="7">
    <source>
        <dbReference type="EMBL" id="SAK91171.1"/>
    </source>
</evidence>
<reference evidence="7" key="1">
    <citation type="submission" date="2016-01" db="EMBL/GenBank/DDBJ databases">
        <authorList>
            <person name="Peeters C."/>
        </authorList>
    </citation>
    <scope>NUCLEOTIDE SEQUENCE [LARGE SCALE GENOMIC DNA]</scope>
    <source>
        <strain evidence="7">LMG 29323</strain>
    </source>
</reference>
<feature type="domain" description="FAD/NAD(P)-binding" evidence="5">
    <location>
        <begin position="5"/>
        <end position="300"/>
    </location>
</feature>
<dbReference type="GO" id="GO:0005737">
    <property type="term" value="C:cytoplasm"/>
    <property type="evidence" value="ECO:0007669"/>
    <property type="project" value="TreeGrafter"/>
</dbReference>
<evidence type="ECO:0000259" key="6">
    <source>
        <dbReference type="Pfam" id="PF14759"/>
    </source>
</evidence>
<dbReference type="PRINTS" id="PR00368">
    <property type="entry name" value="FADPNR"/>
</dbReference>
<organism evidence="7 8">
    <name type="scientific">Caballeronia pedi</name>
    <dbReference type="NCBI Taxonomy" id="1777141"/>
    <lineage>
        <taxon>Bacteria</taxon>
        <taxon>Pseudomonadati</taxon>
        <taxon>Pseudomonadota</taxon>
        <taxon>Betaproteobacteria</taxon>
        <taxon>Burkholderiales</taxon>
        <taxon>Burkholderiaceae</taxon>
        <taxon>Caballeronia</taxon>
    </lineage>
</organism>
<keyword evidence="4" id="KW-0560">Oxidoreductase</keyword>
<dbReference type="InterPro" id="IPR023753">
    <property type="entry name" value="FAD/NAD-binding_dom"/>
</dbReference>
<dbReference type="InterPro" id="IPR050446">
    <property type="entry name" value="FAD-oxidoreductase/Apoptosis"/>
</dbReference>
<keyword evidence="3" id="KW-0274">FAD</keyword>
<dbReference type="Gene3D" id="3.30.390.30">
    <property type="match status" value="1"/>
</dbReference>
<protein>
    <submittedName>
        <fullName evidence="7">Aromatic hydrocarbons catabolism-related reductase</fullName>
    </submittedName>
</protein>
<evidence type="ECO:0000256" key="1">
    <source>
        <dbReference type="ARBA" id="ARBA00001974"/>
    </source>
</evidence>
<dbReference type="SUPFAM" id="SSF55424">
    <property type="entry name" value="FAD/NAD-linked reductases, dimerisation (C-terminal) domain"/>
    <property type="match status" value="1"/>
</dbReference>
<dbReference type="Proteomes" id="UP000054911">
    <property type="component" value="Unassembled WGS sequence"/>
</dbReference>
<dbReference type="AlphaFoldDB" id="A0A158D9L7"/>
<evidence type="ECO:0000256" key="2">
    <source>
        <dbReference type="ARBA" id="ARBA00022630"/>
    </source>
</evidence>